<keyword evidence="2" id="KW-1133">Transmembrane helix</keyword>
<evidence type="ECO:0000256" key="1">
    <source>
        <dbReference type="SAM" id="MobiDB-lite"/>
    </source>
</evidence>
<name>A0ABN1BKM4_9BACI</name>
<dbReference type="Pfam" id="PF19893">
    <property type="entry name" value="DUF6366"/>
    <property type="match status" value="1"/>
</dbReference>
<dbReference type="EMBL" id="BAAADO010000006">
    <property type="protein sequence ID" value="GAA0499695.1"/>
    <property type="molecule type" value="Genomic_DNA"/>
</dbReference>
<evidence type="ECO:0000313" key="4">
    <source>
        <dbReference type="Proteomes" id="UP001500880"/>
    </source>
</evidence>
<protein>
    <submittedName>
        <fullName evidence="3">DUF6366 family protein</fullName>
    </submittedName>
</protein>
<sequence>MSEKQETPEQRRERLRQEEGRGNPAGDMNDAANRASNGSLVDLTGSLGWKGTGILALFMVLAFIIYAVFFR</sequence>
<reference evidence="3 4" key="1">
    <citation type="journal article" date="2019" name="Int. J. Syst. Evol. Microbiol.">
        <title>The Global Catalogue of Microorganisms (GCM) 10K type strain sequencing project: providing services to taxonomists for standard genome sequencing and annotation.</title>
        <authorList>
            <consortium name="The Broad Institute Genomics Platform"/>
            <consortium name="The Broad Institute Genome Sequencing Center for Infectious Disease"/>
            <person name="Wu L."/>
            <person name="Ma J."/>
        </authorList>
    </citation>
    <scope>NUCLEOTIDE SEQUENCE [LARGE SCALE GENOMIC DNA]</scope>
    <source>
        <strain evidence="3 4">JCM 12389</strain>
    </source>
</reference>
<organism evidence="3 4">
    <name type="scientific">Salinibacillus aidingensis</name>
    <dbReference type="NCBI Taxonomy" id="237684"/>
    <lineage>
        <taxon>Bacteria</taxon>
        <taxon>Bacillati</taxon>
        <taxon>Bacillota</taxon>
        <taxon>Bacilli</taxon>
        <taxon>Bacillales</taxon>
        <taxon>Bacillaceae</taxon>
        <taxon>Salinibacillus</taxon>
    </lineage>
</organism>
<feature type="region of interest" description="Disordered" evidence="1">
    <location>
        <begin position="1"/>
        <end position="34"/>
    </location>
</feature>
<dbReference type="Proteomes" id="UP001500880">
    <property type="component" value="Unassembled WGS sequence"/>
</dbReference>
<feature type="compositionally biased region" description="Basic and acidic residues" evidence="1">
    <location>
        <begin position="1"/>
        <end position="21"/>
    </location>
</feature>
<dbReference type="RefSeq" id="WP_343842503.1">
    <property type="nucleotide sequence ID" value="NZ_BAAADO010000006.1"/>
</dbReference>
<keyword evidence="2" id="KW-0472">Membrane</keyword>
<feature type="transmembrane region" description="Helical" evidence="2">
    <location>
        <begin position="47"/>
        <end position="69"/>
    </location>
</feature>
<dbReference type="InterPro" id="IPR045946">
    <property type="entry name" value="DUF6366"/>
</dbReference>
<accession>A0ABN1BKM4</accession>
<evidence type="ECO:0000256" key="2">
    <source>
        <dbReference type="SAM" id="Phobius"/>
    </source>
</evidence>
<gene>
    <name evidence="3" type="ORF">GCM10008986_28650</name>
</gene>
<proteinExistence type="predicted"/>
<evidence type="ECO:0000313" key="3">
    <source>
        <dbReference type="EMBL" id="GAA0499695.1"/>
    </source>
</evidence>
<comment type="caution">
    <text evidence="3">The sequence shown here is derived from an EMBL/GenBank/DDBJ whole genome shotgun (WGS) entry which is preliminary data.</text>
</comment>
<keyword evidence="4" id="KW-1185">Reference proteome</keyword>
<keyword evidence="2" id="KW-0812">Transmembrane</keyword>